<feature type="compositionally biased region" description="Polar residues" evidence="6">
    <location>
        <begin position="704"/>
        <end position="718"/>
    </location>
</feature>
<feature type="compositionally biased region" description="Pro residues" evidence="6">
    <location>
        <begin position="310"/>
        <end position="327"/>
    </location>
</feature>
<feature type="compositionally biased region" description="Polar residues" evidence="6">
    <location>
        <begin position="650"/>
        <end position="674"/>
    </location>
</feature>
<evidence type="ECO:0000256" key="5">
    <source>
        <dbReference type="ARBA" id="ARBA00023242"/>
    </source>
</evidence>
<evidence type="ECO:0000256" key="3">
    <source>
        <dbReference type="ARBA" id="ARBA00023015"/>
    </source>
</evidence>
<feature type="region of interest" description="Disordered" evidence="6">
    <location>
        <begin position="61"/>
        <end position="83"/>
    </location>
</feature>
<dbReference type="EMBL" id="JABBWD010000018">
    <property type="protein sequence ID" value="KAG1777996.1"/>
    <property type="molecule type" value="Genomic_DNA"/>
</dbReference>
<sequence>MDPATYHPITAGYGYADRDRGYHERDRLEYELTVRQEPKQARMCGVGADRRPIDPPPIIQLRVIDPQTRQPPSPARLDGDDSDPSYAHSFLQNPYYFMFASLAKPDDDTELHWLKDGKTRCTTGSVVSSLYHLKDTENRNEDAGFFVFPDLSVRTEGSYRLKLSLFEVVGNTVRHCKSIYSAPFYVYTAKKFPGMEESTPLSCSLADQGIKIRIRKDIRVRKRPIAALAAPIDTDNNNNEDDENDTPVSAVTSSGHSKRPRHGTVSSNGAPDLQTPTGSLVGLPAWPSSTSLDPMLGAPSAPGGVELPAPIHPPPSAPPGGSIPPPRGASYESSRLGGSIPPPPGAQLIAPPVAAAFENSRSAPPSIPSASPAVSQRQTMHPPAQTAPFSSAVPVFNSQGRVTYEAPRTSAFDSPRSTYEGGPNQRPPFETSRGAYEQPDQRGYESSRTAYEPPPQRTAYSSGYDGPSATSNTFQESYPSAGQYSSQPSPSNQYQHPSPSSHPQYPSSSRPQSQYGAPPSNTYPTPTPYSQSQSRYEYPPQQPQQYASPNGDSYYESSPAASSGPSPNHGQPSYYPSSQSSPHPPSWNTPTPPANPQPYSSSAPSHTQSYEFNHQQPYPNSSASDYYQPSNSTHSQAQPPRVTSPAPSRYANQSYTNSSNEQAYPRHQQSTYASASAGGYNLPPPPPSQHPSAGSHHEWPVATPGSTWNNPNSVSTASEHPLIQLAPLRQHPSSSVRQHASSSSSSSSDASSPVAGNTNTPGGGGGAYPLIQLSRAPFEHNVRVGPQGKKNVLSIGSIISDGA</sequence>
<evidence type="ECO:0000259" key="7">
    <source>
        <dbReference type="PROSITE" id="PS51821"/>
    </source>
</evidence>
<feature type="compositionally biased region" description="Polar residues" evidence="6">
    <location>
        <begin position="597"/>
        <end position="638"/>
    </location>
</feature>
<evidence type="ECO:0000313" key="8">
    <source>
        <dbReference type="EMBL" id="KAG1777996.1"/>
    </source>
</evidence>
<feature type="compositionally biased region" description="Pro residues" evidence="6">
    <location>
        <begin position="582"/>
        <end position="596"/>
    </location>
</feature>
<dbReference type="OrthoDB" id="5599552at2759"/>
<keyword evidence="3" id="KW-0805">Transcription regulation</keyword>
<reference evidence="8" key="1">
    <citation type="journal article" date="2020" name="New Phytol.">
        <title>Comparative genomics reveals dynamic genome evolution in host specialist ectomycorrhizal fungi.</title>
        <authorList>
            <person name="Lofgren L.A."/>
            <person name="Nguyen N.H."/>
            <person name="Vilgalys R."/>
            <person name="Ruytinx J."/>
            <person name="Liao H.L."/>
            <person name="Branco S."/>
            <person name="Kuo A."/>
            <person name="LaButti K."/>
            <person name="Lipzen A."/>
            <person name="Andreopoulos W."/>
            <person name="Pangilinan J."/>
            <person name="Riley R."/>
            <person name="Hundley H."/>
            <person name="Na H."/>
            <person name="Barry K."/>
            <person name="Grigoriev I.V."/>
            <person name="Stajich J.E."/>
            <person name="Kennedy P.G."/>
        </authorList>
    </citation>
    <scope>NUCLEOTIDE SEQUENCE</scope>
    <source>
        <strain evidence="8">DOB743</strain>
    </source>
</reference>
<evidence type="ECO:0000256" key="6">
    <source>
        <dbReference type="SAM" id="MobiDB-lite"/>
    </source>
</evidence>
<feature type="compositionally biased region" description="Polar residues" evidence="6">
    <location>
        <begin position="468"/>
        <end position="482"/>
    </location>
</feature>
<dbReference type="Proteomes" id="UP000714275">
    <property type="component" value="Unassembled WGS sequence"/>
</dbReference>
<dbReference type="PANTHER" id="PTHR33572:SF18">
    <property type="entry name" value="SPORE DEVELOPMENT REGULATOR VOSA"/>
    <property type="match status" value="1"/>
</dbReference>
<gene>
    <name evidence="8" type="ORF">EV702DRAFT_1099282</name>
</gene>
<comment type="caution">
    <text evidence="8">The sequence shown here is derived from an EMBL/GenBank/DDBJ whole genome shotgun (WGS) entry which is preliminary data.</text>
</comment>
<keyword evidence="2" id="KW-0749">Sporulation</keyword>
<organism evidence="8 9">
    <name type="scientific">Suillus placidus</name>
    <dbReference type="NCBI Taxonomy" id="48579"/>
    <lineage>
        <taxon>Eukaryota</taxon>
        <taxon>Fungi</taxon>
        <taxon>Dikarya</taxon>
        <taxon>Basidiomycota</taxon>
        <taxon>Agaricomycotina</taxon>
        <taxon>Agaricomycetes</taxon>
        <taxon>Agaricomycetidae</taxon>
        <taxon>Boletales</taxon>
        <taxon>Suillineae</taxon>
        <taxon>Suillaceae</taxon>
        <taxon>Suillus</taxon>
    </lineage>
</organism>
<feature type="compositionally biased region" description="Polar residues" evidence="6">
    <location>
        <begin position="264"/>
        <end position="278"/>
    </location>
</feature>
<feature type="domain" description="Velvet" evidence="7">
    <location>
        <begin position="25"/>
        <end position="215"/>
    </location>
</feature>
<comment type="subcellular location">
    <subcellularLocation>
        <location evidence="1">Nucleus</location>
    </subcellularLocation>
</comment>
<feature type="compositionally biased region" description="Low complexity" evidence="6">
    <location>
        <begin position="733"/>
        <end position="760"/>
    </location>
</feature>
<feature type="compositionally biased region" description="Low complexity" evidence="6">
    <location>
        <begin position="360"/>
        <end position="375"/>
    </location>
</feature>
<keyword evidence="4" id="KW-0804">Transcription</keyword>
<feature type="region of interest" description="Disordered" evidence="6">
    <location>
        <begin position="231"/>
        <end position="771"/>
    </location>
</feature>
<dbReference type="GO" id="GO:0005634">
    <property type="term" value="C:nucleus"/>
    <property type="evidence" value="ECO:0007669"/>
    <property type="project" value="UniProtKB-SubCell"/>
</dbReference>
<evidence type="ECO:0000313" key="9">
    <source>
        <dbReference type="Proteomes" id="UP000714275"/>
    </source>
</evidence>
<dbReference type="PANTHER" id="PTHR33572">
    <property type="entry name" value="SPORE DEVELOPMENT REGULATOR VOSA"/>
    <property type="match status" value="1"/>
</dbReference>
<evidence type="ECO:0000256" key="1">
    <source>
        <dbReference type="ARBA" id="ARBA00004123"/>
    </source>
</evidence>
<dbReference type="Pfam" id="PF11754">
    <property type="entry name" value="Velvet"/>
    <property type="match status" value="2"/>
</dbReference>
<accession>A0A9P6ZWS0</accession>
<dbReference type="InterPro" id="IPR037525">
    <property type="entry name" value="Velvet_dom"/>
</dbReference>
<dbReference type="AlphaFoldDB" id="A0A9P6ZWS0"/>
<keyword evidence="9" id="KW-1185">Reference proteome</keyword>
<evidence type="ECO:0000256" key="4">
    <source>
        <dbReference type="ARBA" id="ARBA00023163"/>
    </source>
</evidence>
<dbReference type="Gene3D" id="2.60.40.3960">
    <property type="entry name" value="Velvet domain"/>
    <property type="match status" value="1"/>
</dbReference>
<name>A0A9P6ZWS0_9AGAM</name>
<keyword evidence="5" id="KW-0539">Nucleus</keyword>
<dbReference type="InterPro" id="IPR021740">
    <property type="entry name" value="Velvet"/>
</dbReference>
<dbReference type="GO" id="GO:0030435">
    <property type="term" value="P:sporulation resulting in formation of a cellular spore"/>
    <property type="evidence" value="ECO:0007669"/>
    <property type="project" value="UniProtKB-KW"/>
</dbReference>
<dbReference type="PROSITE" id="PS51821">
    <property type="entry name" value="VELVET"/>
    <property type="match status" value="1"/>
</dbReference>
<evidence type="ECO:0000256" key="2">
    <source>
        <dbReference type="ARBA" id="ARBA00022969"/>
    </source>
</evidence>
<feature type="compositionally biased region" description="Low complexity" evidence="6">
    <location>
        <begin position="483"/>
        <end position="549"/>
    </location>
</feature>
<protein>
    <submittedName>
        <fullName evidence="8">Velvet factor-domain-containing protein</fullName>
    </submittedName>
</protein>
<proteinExistence type="predicted"/>
<dbReference type="InterPro" id="IPR038491">
    <property type="entry name" value="Velvet_dom_sf"/>
</dbReference>
<feature type="compositionally biased region" description="Low complexity" evidence="6">
    <location>
        <begin position="557"/>
        <end position="581"/>
    </location>
</feature>